<keyword evidence="13" id="KW-0460">Magnesium</keyword>
<comment type="catalytic activity">
    <reaction evidence="19">
        <text>10-formyltetrahydrofolyl-(gamma-L-Glu)(n) + L-glutamate + ATP = 10-formyltetrahydrofolyl-(gamma-L-Glu)(n+1) + ADP + phosphate + H(+)</text>
        <dbReference type="Rhea" id="RHEA:51904"/>
        <dbReference type="Rhea" id="RHEA-COMP:13088"/>
        <dbReference type="Rhea" id="RHEA-COMP:14300"/>
        <dbReference type="ChEBI" id="CHEBI:15378"/>
        <dbReference type="ChEBI" id="CHEBI:29985"/>
        <dbReference type="ChEBI" id="CHEBI:30616"/>
        <dbReference type="ChEBI" id="CHEBI:43474"/>
        <dbReference type="ChEBI" id="CHEBI:134413"/>
        <dbReference type="ChEBI" id="CHEBI:456216"/>
        <dbReference type="EC" id="6.3.2.17"/>
    </reaction>
</comment>
<protein>
    <recommendedName>
        <fullName evidence="8">Dihydrofolate synthase/folylpolyglutamate synthase</fullName>
        <ecNumber evidence="6">6.3.2.12</ecNumber>
        <ecNumber evidence="7">6.3.2.17</ecNumber>
    </recommendedName>
    <alternativeName>
        <fullName evidence="17">Folylpoly-gamma-glutamate synthetase-dihydrofolate synthetase</fullName>
    </alternativeName>
    <alternativeName>
        <fullName evidence="15">Folylpolyglutamate synthetase</fullName>
    </alternativeName>
    <alternativeName>
        <fullName evidence="16">Tetrahydrofolylpolyglutamate synthase</fullName>
    </alternativeName>
</protein>
<dbReference type="HOGENOM" id="CLU_015869_1_1_0"/>
<evidence type="ECO:0000256" key="11">
    <source>
        <dbReference type="ARBA" id="ARBA00022741"/>
    </source>
</evidence>
<keyword evidence="12 22" id="KW-0067">ATP-binding</keyword>
<dbReference type="EC" id="6.3.2.12" evidence="6"/>
<dbReference type="PROSITE" id="PS01012">
    <property type="entry name" value="FOLYLPOLYGLU_SYNT_2"/>
    <property type="match status" value="1"/>
</dbReference>
<evidence type="ECO:0000256" key="3">
    <source>
        <dbReference type="ARBA" id="ARBA00004799"/>
    </source>
</evidence>
<dbReference type="Pfam" id="PF02875">
    <property type="entry name" value="Mur_ligase_C"/>
    <property type="match status" value="1"/>
</dbReference>
<evidence type="ECO:0000256" key="15">
    <source>
        <dbReference type="ARBA" id="ARBA00030048"/>
    </source>
</evidence>
<dbReference type="GO" id="GO:0004326">
    <property type="term" value="F:tetrahydrofolylpolyglutamate synthase activity"/>
    <property type="evidence" value="ECO:0007669"/>
    <property type="project" value="UniProtKB-EC"/>
</dbReference>
<dbReference type="Gene3D" id="3.40.1190.10">
    <property type="entry name" value="Mur-like, catalytic domain"/>
    <property type="match status" value="1"/>
</dbReference>
<dbReference type="PANTHER" id="PTHR11136:SF0">
    <property type="entry name" value="DIHYDROFOLATE SYNTHETASE-RELATED"/>
    <property type="match status" value="1"/>
</dbReference>
<feature type="domain" description="Mur ligase C-terminal" evidence="23">
    <location>
        <begin position="316"/>
        <end position="434"/>
    </location>
</feature>
<dbReference type="GO" id="GO:0005524">
    <property type="term" value="F:ATP binding"/>
    <property type="evidence" value="ECO:0007669"/>
    <property type="project" value="UniProtKB-KW"/>
</dbReference>
<name>E8V5C1_TERSS</name>
<dbReference type="Pfam" id="PF08245">
    <property type="entry name" value="Mur_ligase_M"/>
    <property type="match status" value="1"/>
</dbReference>
<dbReference type="NCBIfam" id="TIGR01499">
    <property type="entry name" value="folC"/>
    <property type="match status" value="1"/>
</dbReference>
<dbReference type="InterPro" id="IPR001645">
    <property type="entry name" value="Folylpolyglutamate_synth"/>
</dbReference>
<evidence type="ECO:0000256" key="6">
    <source>
        <dbReference type="ARBA" id="ARBA00013023"/>
    </source>
</evidence>
<keyword evidence="10" id="KW-0479">Metal-binding</keyword>
<evidence type="ECO:0000256" key="8">
    <source>
        <dbReference type="ARBA" id="ARBA00019357"/>
    </source>
</evidence>
<comment type="function">
    <text evidence="2">Functions in two distinct reactions of the de novo folate biosynthetic pathway. Catalyzes the addition of a glutamate residue to dihydropteroate (7,8-dihydropteroate or H2Pte) to form dihydrofolate (7,8-dihydrofolate monoglutamate or H2Pte-Glu). Also catalyzes successive additions of L-glutamate to tetrahydrofolate or 10-formyltetrahydrofolate or 5,10-methylenetetrahydrofolate, leading to folylpolyglutamate derivatives.</text>
</comment>
<dbReference type="AlphaFoldDB" id="E8V5C1"/>
<evidence type="ECO:0000259" key="23">
    <source>
        <dbReference type="Pfam" id="PF02875"/>
    </source>
</evidence>
<evidence type="ECO:0000313" key="25">
    <source>
        <dbReference type="EMBL" id="ADV84880.1"/>
    </source>
</evidence>
<dbReference type="SUPFAM" id="SSF53623">
    <property type="entry name" value="MurD-like peptide ligases, catalytic domain"/>
    <property type="match status" value="1"/>
</dbReference>
<reference evidence="25 26" key="1">
    <citation type="journal article" date="2012" name="Stand. Genomic Sci.">
        <title>Complete genome sequence of Terriglobus saanensis type strain SP1PR4(T), an Acidobacteria from tundra soil.</title>
        <authorList>
            <person name="Rawat S.R."/>
            <person name="Mannisto M.K."/>
            <person name="Starovoytov V."/>
            <person name="Goodwin L."/>
            <person name="Nolan M."/>
            <person name="Hauser L."/>
            <person name="Land M."/>
            <person name="Davenport K.W."/>
            <person name="Woyke T."/>
            <person name="Haggblom M.M."/>
        </authorList>
    </citation>
    <scope>NUCLEOTIDE SEQUENCE</scope>
    <source>
        <strain evidence="26">ATCC BAA-1853 / DSM 23119 / SP1PR4</strain>
    </source>
</reference>
<evidence type="ECO:0000256" key="7">
    <source>
        <dbReference type="ARBA" id="ARBA00013025"/>
    </source>
</evidence>
<dbReference type="EMBL" id="CP002467">
    <property type="protein sequence ID" value="ADV84880.1"/>
    <property type="molecule type" value="Genomic_DNA"/>
</dbReference>
<evidence type="ECO:0000256" key="17">
    <source>
        <dbReference type="ARBA" id="ARBA00032510"/>
    </source>
</evidence>
<evidence type="ECO:0000259" key="24">
    <source>
        <dbReference type="Pfam" id="PF08245"/>
    </source>
</evidence>
<evidence type="ECO:0000256" key="4">
    <source>
        <dbReference type="ARBA" id="ARBA00005150"/>
    </source>
</evidence>
<dbReference type="STRING" id="401053.AciPR4_4132"/>
<dbReference type="PANTHER" id="PTHR11136">
    <property type="entry name" value="FOLYLPOLYGLUTAMATE SYNTHASE-RELATED"/>
    <property type="match status" value="1"/>
</dbReference>
<evidence type="ECO:0000256" key="2">
    <source>
        <dbReference type="ARBA" id="ARBA00002714"/>
    </source>
</evidence>
<dbReference type="GO" id="GO:0046656">
    <property type="term" value="P:folic acid biosynthetic process"/>
    <property type="evidence" value="ECO:0007669"/>
    <property type="project" value="UniProtKB-KW"/>
</dbReference>
<dbReference type="Gene3D" id="3.90.190.20">
    <property type="entry name" value="Mur ligase, C-terminal domain"/>
    <property type="match status" value="1"/>
</dbReference>
<dbReference type="KEGG" id="tsa:AciPR4_4132"/>
<comment type="pathway">
    <text evidence="3">Cofactor biosynthesis; tetrahydrofolate biosynthesis; 7,8-dihydrofolate from 2-amino-4-hydroxy-6-hydroxymethyl-7,8-dihydropteridine diphosphate and 4-aminobenzoate: step 2/2.</text>
</comment>
<comment type="catalytic activity">
    <reaction evidence="20">
        <text>(6R)-5,10-methylenetetrahydrofolyl-(gamma-L-Glu)(n) + L-glutamate + ATP = (6R)-5,10-methylenetetrahydrofolyl-(gamma-L-Glu)(n+1) + ADP + phosphate + H(+)</text>
        <dbReference type="Rhea" id="RHEA:51912"/>
        <dbReference type="Rhea" id="RHEA-COMP:13257"/>
        <dbReference type="Rhea" id="RHEA-COMP:13258"/>
        <dbReference type="ChEBI" id="CHEBI:15378"/>
        <dbReference type="ChEBI" id="CHEBI:29985"/>
        <dbReference type="ChEBI" id="CHEBI:30616"/>
        <dbReference type="ChEBI" id="CHEBI:43474"/>
        <dbReference type="ChEBI" id="CHEBI:136572"/>
        <dbReference type="ChEBI" id="CHEBI:456216"/>
        <dbReference type="EC" id="6.3.2.17"/>
    </reaction>
</comment>
<feature type="domain" description="Mur ligase central" evidence="24">
    <location>
        <begin position="145"/>
        <end position="290"/>
    </location>
</feature>
<evidence type="ECO:0000256" key="14">
    <source>
        <dbReference type="ARBA" id="ARBA00022909"/>
    </source>
</evidence>
<dbReference type="InterPro" id="IPR036565">
    <property type="entry name" value="Mur-like_cat_sf"/>
</dbReference>
<organism evidence="25 26">
    <name type="scientific">Terriglobus saanensis (strain ATCC BAA-1853 / DSM 23119 / SP1PR4)</name>
    <dbReference type="NCBI Taxonomy" id="401053"/>
    <lineage>
        <taxon>Bacteria</taxon>
        <taxon>Pseudomonadati</taxon>
        <taxon>Acidobacteriota</taxon>
        <taxon>Terriglobia</taxon>
        <taxon>Terriglobales</taxon>
        <taxon>Acidobacteriaceae</taxon>
        <taxon>Terriglobus</taxon>
    </lineage>
</organism>
<dbReference type="RefSeq" id="WP_013570610.1">
    <property type="nucleotide sequence ID" value="NC_014963.1"/>
</dbReference>
<evidence type="ECO:0000256" key="5">
    <source>
        <dbReference type="ARBA" id="ARBA00008276"/>
    </source>
</evidence>
<evidence type="ECO:0000256" key="22">
    <source>
        <dbReference type="PIRNR" id="PIRNR001563"/>
    </source>
</evidence>
<evidence type="ECO:0000256" key="18">
    <source>
        <dbReference type="ARBA" id="ARBA00047493"/>
    </source>
</evidence>
<dbReference type="OrthoDB" id="9809356at2"/>
<evidence type="ECO:0000256" key="10">
    <source>
        <dbReference type="ARBA" id="ARBA00022723"/>
    </source>
</evidence>
<dbReference type="InterPro" id="IPR013221">
    <property type="entry name" value="Mur_ligase_cen"/>
</dbReference>
<evidence type="ECO:0000256" key="21">
    <source>
        <dbReference type="ARBA" id="ARBA00049161"/>
    </source>
</evidence>
<evidence type="ECO:0000256" key="19">
    <source>
        <dbReference type="ARBA" id="ARBA00047808"/>
    </source>
</evidence>
<evidence type="ECO:0000256" key="13">
    <source>
        <dbReference type="ARBA" id="ARBA00022842"/>
    </source>
</evidence>
<dbReference type="GO" id="GO:0008841">
    <property type="term" value="F:dihydrofolate synthase activity"/>
    <property type="evidence" value="ECO:0007669"/>
    <property type="project" value="UniProtKB-EC"/>
</dbReference>
<dbReference type="SUPFAM" id="SSF53244">
    <property type="entry name" value="MurD-like peptide ligases, peptide-binding domain"/>
    <property type="match status" value="1"/>
</dbReference>
<evidence type="ECO:0000256" key="16">
    <source>
        <dbReference type="ARBA" id="ARBA00030592"/>
    </source>
</evidence>
<accession>E8V5C1</accession>
<comment type="pathway">
    <text evidence="4">Cofactor biosynthesis; tetrahydrofolylpolyglutamate biosynthesis.</text>
</comment>
<keyword evidence="11 22" id="KW-0547">Nucleotide-binding</keyword>
<dbReference type="FunFam" id="3.40.1190.10:FF:000011">
    <property type="entry name" value="Folylpolyglutamate synthase/dihydrofolate synthase"/>
    <property type="match status" value="1"/>
</dbReference>
<dbReference type="InterPro" id="IPR004101">
    <property type="entry name" value="Mur_ligase_C"/>
</dbReference>
<sequence>MNYATAIEHLYALGHELAPKPKGSNAPRRKFDLAHMRALAEELGNPQRSFTSILIAGTNGKGSTSATLASILKSAGHSVGLYTSPHLVRVNERIKTSHDGAALRDIDDDTFARLYVRVDDAAAKLVQENKLPHAPSFFEVVTAIAFLAFAEAGVKMAVLEVGLGGQLDATNIVDPILSVITDISLDHTEWLGDTITLIAGEKAGILRENGIMITLPQHADANRALGEVAVAKNVTGINAAEYLPLRSNEAPRKDAANHYSVRVRNEDLAVDSPLAGSHQQRNIALAIATAVALDAKGITISNAAIAEGIRTTAWPGRLQRLTLQGRDVLMDVAHNPAGAWALRSYLSNTFQGPQTLVFSSLADKAVAEMAQILFPLFEEEGGRILLAPMNNPRAATAEQLSSIATELDTKAEVFADVASAMTAALSYGPGTIVVAGSVFLVGEVQALIDRGEWTA</sequence>
<dbReference type="EC" id="6.3.2.17" evidence="7"/>
<evidence type="ECO:0000256" key="12">
    <source>
        <dbReference type="ARBA" id="ARBA00022840"/>
    </source>
</evidence>
<evidence type="ECO:0000256" key="1">
    <source>
        <dbReference type="ARBA" id="ARBA00001946"/>
    </source>
</evidence>
<comment type="similarity">
    <text evidence="5 22">Belongs to the folylpolyglutamate synthase family.</text>
</comment>
<gene>
    <name evidence="25" type="ordered locus">AciPR4_4132</name>
</gene>
<evidence type="ECO:0000256" key="9">
    <source>
        <dbReference type="ARBA" id="ARBA00022598"/>
    </source>
</evidence>
<comment type="cofactor">
    <cofactor evidence="1">
        <name>Mg(2+)</name>
        <dbReference type="ChEBI" id="CHEBI:18420"/>
    </cofactor>
</comment>
<dbReference type="GO" id="GO:0046872">
    <property type="term" value="F:metal ion binding"/>
    <property type="evidence" value="ECO:0007669"/>
    <property type="project" value="UniProtKB-KW"/>
</dbReference>
<dbReference type="GO" id="GO:0005737">
    <property type="term" value="C:cytoplasm"/>
    <property type="evidence" value="ECO:0007669"/>
    <property type="project" value="TreeGrafter"/>
</dbReference>
<keyword evidence="14" id="KW-0289">Folate biosynthesis</keyword>
<comment type="catalytic activity">
    <reaction evidence="21">
        <text>7,8-dihydropteroate + L-glutamate + ATP = 7,8-dihydrofolate + ADP + phosphate + H(+)</text>
        <dbReference type="Rhea" id="RHEA:23584"/>
        <dbReference type="ChEBI" id="CHEBI:15378"/>
        <dbReference type="ChEBI" id="CHEBI:17839"/>
        <dbReference type="ChEBI" id="CHEBI:29985"/>
        <dbReference type="ChEBI" id="CHEBI:30616"/>
        <dbReference type="ChEBI" id="CHEBI:43474"/>
        <dbReference type="ChEBI" id="CHEBI:57451"/>
        <dbReference type="ChEBI" id="CHEBI:456216"/>
        <dbReference type="EC" id="6.3.2.12"/>
    </reaction>
</comment>
<evidence type="ECO:0000256" key="20">
    <source>
        <dbReference type="ARBA" id="ARBA00049035"/>
    </source>
</evidence>
<dbReference type="InterPro" id="IPR036615">
    <property type="entry name" value="Mur_ligase_C_dom_sf"/>
</dbReference>
<comment type="catalytic activity">
    <reaction evidence="18">
        <text>(6S)-5,6,7,8-tetrahydrofolyl-(gamma-L-Glu)(n) + L-glutamate + ATP = (6S)-5,6,7,8-tetrahydrofolyl-(gamma-L-Glu)(n+1) + ADP + phosphate + H(+)</text>
        <dbReference type="Rhea" id="RHEA:10580"/>
        <dbReference type="Rhea" id="RHEA-COMP:14738"/>
        <dbReference type="Rhea" id="RHEA-COMP:14740"/>
        <dbReference type="ChEBI" id="CHEBI:15378"/>
        <dbReference type="ChEBI" id="CHEBI:29985"/>
        <dbReference type="ChEBI" id="CHEBI:30616"/>
        <dbReference type="ChEBI" id="CHEBI:43474"/>
        <dbReference type="ChEBI" id="CHEBI:141005"/>
        <dbReference type="ChEBI" id="CHEBI:456216"/>
        <dbReference type="EC" id="6.3.2.17"/>
    </reaction>
</comment>
<keyword evidence="26" id="KW-1185">Reference proteome</keyword>
<evidence type="ECO:0000313" key="26">
    <source>
        <dbReference type="Proteomes" id="UP000006844"/>
    </source>
</evidence>
<dbReference type="InterPro" id="IPR018109">
    <property type="entry name" value="Folylpolyglutamate_synth_CS"/>
</dbReference>
<dbReference type="Proteomes" id="UP000006844">
    <property type="component" value="Chromosome"/>
</dbReference>
<dbReference type="eggNOG" id="COG0285">
    <property type="taxonomic scope" value="Bacteria"/>
</dbReference>
<dbReference type="PIRSF" id="PIRSF001563">
    <property type="entry name" value="Folylpolyglu_synth"/>
    <property type="match status" value="1"/>
</dbReference>
<keyword evidence="9 22" id="KW-0436">Ligase</keyword>
<dbReference type="PROSITE" id="PS01011">
    <property type="entry name" value="FOLYLPOLYGLU_SYNT_1"/>
    <property type="match status" value="1"/>
</dbReference>
<proteinExistence type="inferred from homology"/>